<dbReference type="InterPro" id="IPR014017">
    <property type="entry name" value="DNA_helicase_UvrD-like_C"/>
</dbReference>
<comment type="catalytic activity">
    <reaction evidence="8">
        <text>ATP + H2O = ADP + phosphate + H(+)</text>
        <dbReference type="Rhea" id="RHEA:13065"/>
        <dbReference type="ChEBI" id="CHEBI:15377"/>
        <dbReference type="ChEBI" id="CHEBI:15378"/>
        <dbReference type="ChEBI" id="CHEBI:30616"/>
        <dbReference type="ChEBI" id="CHEBI:43474"/>
        <dbReference type="ChEBI" id="CHEBI:456216"/>
        <dbReference type="EC" id="5.6.2.4"/>
    </reaction>
</comment>
<dbReference type="SUPFAM" id="SSF52540">
    <property type="entry name" value="P-loop containing nucleoside triphosphate hydrolases"/>
    <property type="match status" value="1"/>
</dbReference>
<evidence type="ECO:0000313" key="12">
    <source>
        <dbReference type="Proteomes" id="UP000190056"/>
    </source>
</evidence>
<proteinExistence type="predicted"/>
<dbReference type="Pfam" id="PF13361">
    <property type="entry name" value="UvrD_C"/>
    <property type="match status" value="1"/>
</dbReference>
<dbReference type="InterPro" id="IPR000212">
    <property type="entry name" value="DNA_helicase_UvrD/REP"/>
</dbReference>
<keyword evidence="2 9" id="KW-0378">Hydrolase</keyword>
<evidence type="ECO:0000256" key="2">
    <source>
        <dbReference type="ARBA" id="ARBA00022801"/>
    </source>
</evidence>
<dbReference type="SUPFAM" id="SSF143011">
    <property type="entry name" value="RelE-like"/>
    <property type="match status" value="1"/>
</dbReference>
<dbReference type="InterPro" id="IPR027417">
    <property type="entry name" value="P-loop_NTPase"/>
</dbReference>
<keyword evidence="4 9" id="KW-0067">ATP-binding</keyword>
<dbReference type="GO" id="GO:0005829">
    <property type="term" value="C:cytosol"/>
    <property type="evidence" value="ECO:0007669"/>
    <property type="project" value="TreeGrafter"/>
</dbReference>
<dbReference type="InterPro" id="IPR035093">
    <property type="entry name" value="RelE/ParE_toxin_dom_sf"/>
</dbReference>
<evidence type="ECO:0000256" key="7">
    <source>
        <dbReference type="ARBA" id="ARBA00034808"/>
    </source>
</evidence>
<accession>A0A9Q5QWI2</accession>
<gene>
    <name evidence="11" type="ORF">CENA302_11280</name>
</gene>
<dbReference type="GO" id="GO:0000725">
    <property type="term" value="P:recombinational repair"/>
    <property type="evidence" value="ECO:0007669"/>
    <property type="project" value="TreeGrafter"/>
</dbReference>
<dbReference type="Pfam" id="PF00580">
    <property type="entry name" value="UvrD-helicase"/>
    <property type="match status" value="1"/>
</dbReference>
<evidence type="ECO:0000256" key="3">
    <source>
        <dbReference type="ARBA" id="ARBA00022806"/>
    </source>
</evidence>
<sequence length="722" mass="82139">MKFEIIHKPTFVNQLLTIPKEYMVQILAKIEILRHDPKPQGNLKKKLHGYLGNVYRLRSGDYRIIYTYDDGWVALLGVDSRKDIYKGNKLFAEGADFDVKSLPDVESLLTAESGYSAVNSQSNSQSILPNQQIQNTENFLPLLLTEDLLERLLVPKELRTNLINCRTFDDLIKVDIPENLRDRLFDCIYSPNFDLVLSQPSYRTDSTSDLLKFVEGSLVGFLLKLNPEQEKYVNWAIDASGPTLLKGGPGTGKSTVALYRVRALLQVLKKHGVVEPKILFTTYTNALITFSEQLLNNLLGEDMRYVKVKTADWIAYSLYYQYQNSPYTLAKNNELQNIMKRAISNAIDSLEGNLLKKQAQAQTLQRLTSQYLIDEICTVIEGRMIKTLELYQNTPRHGRMVSLNRTQRQAIWHLRRHFYQLLEEHKLQTWHQLRSRALAILETMQNPPIYDAVIVDETQDLDANSLRLLTKLCRHPNRIFITADANQSIYGSGFTWSDIHEDLKFVGRTGILKINHRTTREINEAAHSYLGTPGLQNATLDKELCNSQISPLNASREYIHTGPLPAVRAVKNINEENQLLITFFQQATREFRLGMNACAIFTPNEKVGRRIAEQLTALGSIANFMSGKNLDLNRRGVKVITLKSAKGLEFPVVAIAGFVDSNYPIAPKNTSIEGMTEILNRERRTLFVGMTRAMRGLLIIIPAYGRSSLLNSFDPQLWNIAT</sequence>
<evidence type="ECO:0000259" key="10">
    <source>
        <dbReference type="PROSITE" id="PS51198"/>
    </source>
</evidence>
<dbReference type="EMBL" id="MTPU01000051">
    <property type="protein sequence ID" value="OPH09465.1"/>
    <property type="molecule type" value="Genomic_DNA"/>
</dbReference>
<evidence type="ECO:0000256" key="1">
    <source>
        <dbReference type="ARBA" id="ARBA00022741"/>
    </source>
</evidence>
<dbReference type="AlphaFoldDB" id="A0A9Q5QWI2"/>
<dbReference type="PANTHER" id="PTHR11070">
    <property type="entry name" value="UVRD / RECB / PCRA DNA HELICASE FAMILY MEMBER"/>
    <property type="match status" value="1"/>
</dbReference>
<evidence type="ECO:0000256" key="5">
    <source>
        <dbReference type="ARBA" id="ARBA00023235"/>
    </source>
</evidence>
<dbReference type="Proteomes" id="UP000190056">
    <property type="component" value="Unassembled WGS sequence"/>
</dbReference>
<name>A0A9Q5QWI2_9CYAN</name>
<keyword evidence="1 9" id="KW-0547">Nucleotide-binding</keyword>
<evidence type="ECO:0000256" key="6">
    <source>
        <dbReference type="ARBA" id="ARBA00034617"/>
    </source>
</evidence>
<protein>
    <recommendedName>
        <fullName evidence="7">DNA 3'-5' helicase</fullName>
        <ecNumber evidence="7">5.6.2.4</ecNumber>
    </recommendedName>
</protein>
<dbReference type="InterPro" id="IPR014016">
    <property type="entry name" value="UvrD-like_ATP-bd"/>
</dbReference>
<dbReference type="PANTHER" id="PTHR11070:SF45">
    <property type="entry name" value="DNA 3'-5' HELICASE"/>
    <property type="match status" value="1"/>
</dbReference>
<dbReference type="GO" id="GO:0016787">
    <property type="term" value="F:hydrolase activity"/>
    <property type="evidence" value="ECO:0007669"/>
    <property type="project" value="UniProtKB-UniRule"/>
</dbReference>
<dbReference type="Gene3D" id="3.30.2310.20">
    <property type="entry name" value="RelE-like"/>
    <property type="match status" value="1"/>
</dbReference>
<evidence type="ECO:0000256" key="4">
    <source>
        <dbReference type="ARBA" id="ARBA00022840"/>
    </source>
</evidence>
<feature type="binding site" evidence="9">
    <location>
        <begin position="247"/>
        <end position="254"/>
    </location>
    <ligand>
        <name>ATP</name>
        <dbReference type="ChEBI" id="CHEBI:30616"/>
    </ligand>
</feature>
<dbReference type="RefSeq" id="WP_079291292.1">
    <property type="nucleotide sequence ID" value="NZ_MTPU01000051.1"/>
</dbReference>
<keyword evidence="3 9" id="KW-0347">Helicase</keyword>
<evidence type="ECO:0000313" key="11">
    <source>
        <dbReference type="EMBL" id="OPH09465.1"/>
    </source>
</evidence>
<dbReference type="GO" id="GO:0005524">
    <property type="term" value="F:ATP binding"/>
    <property type="evidence" value="ECO:0007669"/>
    <property type="project" value="UniProtKB-UniRule"/>
</dbReference>
<reference evidence="11 12" key="1">
    <citation type="submission" date="2017-01" db="EMBL/GenBank/DDBJ databases">
        <authorList>
            <person name="Abreu V.A."/>
            <person name="Popin R.V."/>
            <person name="Rigonato J."/>
            <person name="Andreote A.P."/>
            <person name="Schaker P.C."/>
            <person name="Hoff-Risseti C."/>
            <person name="Alvarenga D.O."/>
            <person name="Varani A.M."/>
            <person name="Fiore M.F."/>
        </authorList>
    </citation>
    <scope>NUCLEOTIDE SEQUENCE [LARGE SCALE GENOMIC DNA]</scope>
    <source>
        <strain evidence="11 12">CENA302</strain>
    </source>
</reference>
<dbReference type="GO" id="GO:0003677">
    <property type="term" value="F:DNA binding"/>
    <property type="evidence" value="ECO:0007669"/>
    <property type="project" value="InterPro"/>
</dbReference>
<comment type="catalytic activity">
    <reaction evidence="6">
        <text>Couples ATP hydrolysis with the unwinding of duplex DNA by translocating in the 3'-5' direction.</text>
        <dbReference type="EC" id="5.6.2.4"/>
    </reaction>
</comment>
<dbReference type="EC" id="5.6.2.4" evidence="7"/>
<dbReference type="Gene3D" id="3.40.50.300">
    <property type="entry name" value="P-loop containing nucleotide triphosphate hydrolases"/>
    <property type="match status" value="2"/>
</dbReference>
<feature type="domain" description="UvrD-like helicase ATP-binding" evidence="10">
    <location>
        <begin position="226"/>
        <end position="529"/>
    </location>
</feature>
<organism evidence="11 12">
    <name type="scientific">Cylindrospermopsis raciborskii CENA302</name>
    <dbReference type="NCBI Taxonomy" id="1170768"/>
    <lineage>
        <taxon>Bacteria</taxon>
        <taxon>Bacillati</taxon>
        <taxon>Cyanobacteriota</taxon>
        <taxon>Cyanophyceae</taxon>
        <taxon>Nostocales</taxon>
        <taxon>Aphanizomenonaceae</taxon>
        <taxon>Cylindrospermopsis</taxon>
    </lineage>
</organism>
<keyword evidence="5" id="KW-0413">Isomerase</keyword>
<dbReference type="PROSITE" id="PS51198">
    <property type="entry name" value="UVRD_HELICASE_ATP_BIND"/>
    <property type="match status" value="1"/>
</dbReference>
<evidence type="ECO:0000256" key="9">
    <source>
        <dbReference type="PROSITE-ProRule" id="PRU00560"/>
    </source>
</evidence>
<evidence type="ECO:0000256" key="8">
    <source>
        <dbReference type="ARBA" id="ARBA00048988"/>
    </source>
</evidence>
<comment type="caution">
    <text evidence="11">The sequence shown here is derived from an EMBL/GenBank/DDBJ whole genome shotgun (WGS) entry which is preliminary data.</text>
</comment>
<dbReference type="GO" id="GO:0043138">
    <property type="term" value="F:3'-5' DNA helicase activity"/>
    <property type="evidence" value="ECO:0007669"/>
    <property type="project" value="UniProtKB-EC"/>
</dbReference>